<name>A0A8T0WFV5_PANVG</name>
<keyword evidence="3" id="KW-1185">Reference proteome</keyword>
<dbReference type="AlphaFoldDB" id="A0A8T0WFV5"/>
<dbReference type="PANTHER" id="PTHR47482">
    <property type="entry name" value="OS11G0632001 PROTEIN"/>
    <property type="match status" value="1"/>
</dbReference>
<gene>
    <name evidence="2" type="ORF">PVAP13_2KG278216</name>
</gene>
<reference evidence="2" key="1">
    <citation type="submission" date="2020-05" db="EMBL/GenBank/DDBJ databases">
        <title>WGS assembly of Panicum virgatum.</title>
        <authorList>
            <person name="Lovell J.T."/>
            <person name="Jenkins J."/>
            <person name="Shu S."/>
            <person name="Juenger T.E."/>
            <person name="Schmutz J."/>
        </authorList>
    </citation>
    <scope>NUCLEOTIDE SEQUENCE</scope>
    <source>
        <strain evidence="2">AP13</strain>
    </source>
</reference>
<dbReference type="Proteomes" id="UP000823388">
    <property type="component" value="Chromosome 2K"/>
</dbReference>
<evidence type="ECO:0000256" key="1">
    <source>
        <dbReference type="SAM" id="MobiDB-lite"/>
    </source>
</evidence>
<evidence type="ECO:0000313" key="2">
    <source>
        <dbReference type="EMBL" id="KAG2642019.1"/>
    </source>
</evidence>
<dbReference type="EMBL" id="CM029039">
    <property type="protein sequence ID" value="KAG2642019.1"/>
    <property type="molecule type" value="Genomic_DNA"/>
</dbReference>
<comment type="caution">
    <text evidence="2">The sequence shown here is derived from an EMBL/GenBank/DDBJ whole genome shotgun (WGS) entry which is preliminary data.</text>
</comment>
<sequence length="240" mass="26251">MDMSEHESREEGSASCLEGLTEACIDLNKLLDSPCLSANDACPIVGGPMDMSEHMRKEGSTASLIDLNKCALPEFSEFSWDAGGAVSEMGGNEVVSGSISISSNEREGCSSVPAGSLGNEVVLNQQASEGEERQAWQKRPRLGHMANDQEETTENPTALEKALKSFVTRKHGLVVQPSVGTHFDSMAEAFEFYNLYSWEVGFGIRFNHTSNYVVAPIVMHNMINIFQSTPKVYCHIVMLH</sequence>
<accession>A0A8T0WFV5</accession>
<proteinExistence type="predicted"/>
<dbReference type="PANTHER" id="PTHR47482:SF5">
    <property type="entry name" value="FAR1 DOMAIN-CONTAINING PROTEIN"/>
    <property type="match status" value="1"/>
</dbReference>
<protein>
    <submittedName>
        <fullName evidence="2">Uncharacterized protein</fullName>
    </submittedName>
</protein>
<evidence type="ECO:0000313" key="3">
    <source>
        <dbReference type="Proteomes" id="UP000823388"/>
    </source>
</evidence>
<feature type="region of interest" description="Disordered" evidence="1">
    <location>
        <begin position="127"/>
        <end position="155"/>
    </location>
</feature>
<organism evidence="2 3">
    <name type="scientific">Panicum virgatum</name>
    <name type="common">Blackwell switchgrass</name>
    <dbReference type="NCBI Taxonomy" id="38727"/>
    <lineage>
        <taxon>Eukaryota</taxon>
        <taxon>Viridiplantae</taxon>
        <taxon>Streptophyta</taxon>
        <taxon>Embryophyta</taxon>
        <taxon>Tracheophyta</taxon>
        <taxon>Spermatophyta</taxon>
        <taxon>Magnoliopsida</taxon>
        <taxon>Liliopsida</taxon>
        <taxon>Poales</taxon>
        <taxon>Poaceae</taxon>
        <taxon>PACMAD clade</taxon>
        <taxon>Panicoideae</taxon>
        <taxon>Panicodae</taxon>
        <taxon>Paniceae</taxon>
        <taxon>Panicinae</taxon>
        <taxon>Panicum</taxon>
        <taxon>Panicum sect. Hiantes</taxon>
    </lineage>
</organism>
<dbReference type="OrthoDB" id="692211at2759"/>